<proteinExistence type="predicted"/>
<evidence type="ECO:0000313" key="2">
    <source>
        <dbReference type="Proteomes" id="UP000626844"/>
    </source>
</evidence>
<protein>
    <submittedName>
        <fullName evidence="1">Uncharacterized protein</fullName>
    </submittedName>
</protein>
<reference evidence="1" key="1">
    <citation type="submission" date="2020-09" db="EMBL/GenBank/DDBJ databases">
        <title>A novel bacterium of genus Bacillus, isolated from South China Sea.</title>
        <authorList>
            <person name="Huang H."/>
            <person name="Mo K."/>
            <person name="Hu Y."/>
        </authorList>
    </citation>
    <scope>NUCLEOTIDE SEQUENCE</scope>
    <source>
        <strain evidence="1">IB182487</strain>
    </source>
</reference>
<dbReference type="Proteomes" id="UP000626844">
    <property type="component" value="Unassembled WGS sequence"/>
</dbReference>
<gene>
    <name evidence="1" type="ORF">IC621_10505</name>
</gene>
<organism evidence="1 2">
    <name type="scientific">Metabacillus arenae</name>
    <dbReference type="NCBI Taxonomy" id="2771434"/>
    <lineage>
        <taxon>Bacteria</taxon>
        <taxon>Bacillati</taxon>
        <taxon>Bacillota</taxon>
        <taxon>Bacilli</taxon>
        <taxon>Bacillales</taxon>
        <taxon>Bacillaceae</taxon>
        <taxon>Metabacillus</taxon>
    </lineage>
</organism>
<sequence length="95" mass="11126">MNGYQPYYYPVNNYRQYPTSEIIAHQMPAMLYPQLKNPTLNAVRPFVNYGLQEAKYTSYKHALEEIAAIAYLLGKGFNPQTAHQIVESWELNEYF</sequence>
<keyword evidence="2" id="KW-1185">Reference proteome</keyword>
<evidence type="ECO:0000313" key="1">
    <source>
        <dbReference type="EMBL" id="MBD1380660.1"/>
    </source>
</evidence>
<dbReference type="EMBL" id="JACXAI010000011">
    <property type="protein sequence ID" value="MBD1380660.1"/>
    <property type="molecule type" value="Genomic_DNA"/>
</dbReference>
<name>A0A926RXG7_9BACI</name>
<comment type="caution">
    <text evidence="1">The sequence shown here is derived from an EMBL/GenBank/DDBJ whole genome shotgun (WGS) entry which is preliminary data.</text>
</comment>
<dbReference type="AlphaFoldDB" id="A0A926RXG7"/>
<accession>A0A926RXG7</accession>